<organism evidence="1">
    <name type="scientific">Marseillevirus sp</name>
    <dbReference type="NCBI Taxonomy" id="2809551"/>
    <lineage>
        <taxon>Viruses</taxon>
        <taxon>Varidnaviria</taxon>
        <taxon>Bamfordvirae</taxon>
        <taxon>Nucleocytoviricota</taxon>
        <taxon>Megaviricetes</taxon>
        <taxon>Pimascovirales</taxon>
        <taxon>Pimascovirales incertae sedis</taxon>
        <taxon>Marseilleviridae</taxon>
        <taxon>Marseillevirus</taxon>
    </lineage>
</organism>
<dbReference type="EMBL" id="OR343189">
    <property type="protein sequence ID" value="WNL50414.1"/>
    <property type="molecule type" value="Genomic_DNA"/>
</dbReference>
<evidence type="ECO:0000313" key="1">
    <source>
        <dbReference type="EMBL" id="WNL50414.1"/>
    </source>
</evidence>
<name>A0AA96IZ99_9VIRU</name>
<protein>
    <submittedName>
        <fullName evidence="1">Uncharacterized protein</fullName>
    </submittedName>
</protein>
<reference evidence="1" key="1">
    <citation type="submission" date="2023-07" db="EMBL/GenBank/DDBJ databases">
        <authorList>
            <person name="Xia Y."/>
        </authorList>
    </citation>
    <scope>NUCLEOTIDE SEQUENCE</scope>
    <source>
        <strain evidence="1">E</strain>
    </source>
</reference>
<proteinExistence type="predicted"/>
<gene>
    <name evidence="1" type="ORF">MarDSR_375</name>
</gene>
<sequence length="57" mass="6707">MNLFEKLLDIFFGLFECDTCSAIFSQHTYPRMTKYAFELEEHPESKNVPTSRSNTKI</sequence>
<accession>A0AA96IZ99</accession>